<keyword evidence="1" id="KW-1133">Transmembrane helix</keyword>
<dbReference type="Proteomes" id="UP000431744">
    <property type="component" value="Unassembled WGS sequence"/>
</dbReference>
<gene>
    <name evidence="2" type="ORF">F8O04_09070</name>
</gene>
<dbReference type="AlphaFoldDB" id="A0A6H9WH80"/>
<feature type="transmembrane region" description="Helical" evidence="1">
    <location>
        <begin position="135"/>
        <end position="154"/>
    </location>
</feature>
<proteinExistence type="predicted"/>
<keyword evidence="1" id="KW-0472">Membrane</keyword>
<protein>
    <submittedName>
        <fullName evidence="2">Uncharacterized protein</fullName>
    </submittedName>
</protein>
<organism evidence="2 3">
    <name type="scientific">Pseudoclavibacter endophyticus</name>
    <dbReference type="NCBI Taxonomy" id="1778590"/>
    <lineage>
        <taxon>Bacteria</taxon>
        <taxon>Bacillati</taxon>
        <taxon>Actinomycetota</taxon>
        <taxon>Actinomycetes</taxon>
        <taxon>Micrococcales</taxon>
        <taxon>Microbacteriaceae</taxon>
        <taxon>Pseudoclavibacter</taxon>
    </lineage>
</organism>
<keyword evidence="1" id="KW-0812">Transmembrane</keyword>
<sequence>MDAGGGRRAQRAAAPASHALEPLASGDRTAKAALTAVVATAGTLVAHVAGGAAAPGLIVVAAAVALAVLVALPLSGRAVSPLRLTGVVIASQALFHLFFLLAEPTGAALVLVPAPGHEGHAVVALAGEISHGLHVTPPMVAAHAIAGALTLLALHCGERIVERLAEAARSAWRGLRVLVGIVGDLPTPAPATRIAHAWASPAKPDELLRAWPGTRRGPPLPAVA</sequence>
<dbReference type="RefSeq" id="WP_158028904.1">
    <property type="nucleotide sequence ID" value="NZ_BMHG01000001.1"/>
</dbReference>
<accession>A0A6H9WH80</accession>
<dbReference type="OrthoDB" id="5125396at2"/>
<dbReference type="EMBL" id="WBJY01000001">
    <property type="protein sequence ID" value="KAB1650319.1"/>
    <property type="molecule type" value="Genomic_DNA"/>
</dbReference>
<evidence type="ECO:0000313" key="2">
    <source>
        <dbReference type="EMBL" id="KAB1650319.1"/>
    </source>
</evidence>
<evidence type="ECO:0000313" key="3">
    <source>
        <dbReference type="Proteomes" id="UP000431744"/>
    </source>
</evidence>
<keyword evidence="3" id="KW-1185">Reference proteome</keyword>
<evidence type="ECO:0000256" key="1">
    <source>
        <dbReference type="SAM" id="Phobius"/>
    </source>
</evidence>
<comment type="caution">
    <text evidence="2">The sequence shown here is derived from an EMBL/GenBank/DDBJ whole genome shotgun (WGS) entry which is preliminary data.</text>
</comment>
<feature type="transmembrane region" description="Helical" evidence="1">
    <location>
        <begin position="52"/>
        <end position="72"/>
    </location>
</feature>
<reference evidence="2 3" key="1">
    <citation type="submission" date="2019-09" db="EMBL/GenBank/DDBJ databases">
        <title>Phylogeny of genus Pseudoclavibacter and closely related genus.</title>
        <authorList>
            <person name="Li Y."/>
        </authorList>
    </citation>
    <scope>NUCLEOTIDE SEQUENCE [LARGE SCALE GENOMIC DNA]</scope>
    <source>
        <strain evidence="2 3">EGI 60007</strain>
    </source>
</reference>
<name>A0A6H9WH80_9MICO</name>